<dbReference type="SUPFAM" id="SSF55729">
    <property type="entry name" value="Acyl-CoA N-acyltransferases (Nat)"/>
    <property type="match status" value="1"/>
</dbReference>
<dbReference type="Pfam" id="PF13508">
    <property type="entry name" value="Acetyltransf_7"/>
    <property type="match status" value="1"/>
</dbReference>
<evidence type="ECO:0000313" key="3">
    <source>
        <dbReference type="EMBL" id="GAB1312424.1"/>
    </source>
</evidence>
<dbReference type="PROSITE" id="PS51186">
    <property type="entry name" value="GNAT"/>
    <property type="match status" value="1"/>
</dbReference>
<dbReference type="Proteomes" id="UP001628179">
    <property type="component" value="Unassembled WGS sequence"/>
</dbReference>
<dbReference type="CDD" id="cd04301">
    <property type="entry name" value="NAT_SF"/>
    <property type="match status" value="1"/>
</dbReference>
<feature type="compositionally biased region" description="Polar residues" evidence="1">
    <location>
        <begin position="1"/>
        <end position="12"/>
    </location>
</feature>
<feature type="domain" description="N-acetyltransferase" evidence="2">
    <location>
        <begin position="53"/>
        <end position="195"/>
    </location>
</feature>
<organism evidence="3 4">
    <name type="scientific">Madurella fahalii</name>
    <dbReference type="NCBI Taxonomy" id="1157608"/>
    <lineage>
        <taxon>Eukaryota</taxon>
        <taxon>Fungi</taxon>
        <taxon>Dikarya</taxon>
        <taxon>Ascomycota</taxon>
        <taxon>Pezizomycotina</taxon>
        <taxon>Sordariomycetes</taxon>
        <taxon>Sordariomycetidae</taxon>
        <taxon>Sordariales</taxon>
        <taxon>Sordariales incertae sedis</taxon>
        <taxon>Madurella</taxon>
    </lineage>
</organism>
<dbReference type="EMBL" id="BAAFSV010000001">
    <property type="protein sequence ID" value="GAB1312424.1"/>
    <property type="molecule type" value="Genomic_DNA"/>
</dbReference>
<proteinExistence type="predicted"/>
<sequence length="195" mass="20419">MTSGATPASTQPSHPPLQQPALPKSYTLRSGYPSIPDYLRLRAVSGLSPKTAAQAAPVASGSWYGCYVTFTGADAETDKTTTSSTSSTPTTDGTTTAAVAVRGSEETVAMGRVIGDGGWYFHIADMAVVPAHQRKGLGEAVLKHLVAHIRANAPPRPYITLLADEPGRRLYARNGFVETMPGSLGMMLPMEGGAD</sequence>
<evidence type="ECO:0000313" key="4">
    <source>
        <dbReference type="Proteomes" id="UP001628179"/>
    </source>
</evidence>
<protein>
    <submittedName>
        <fullName evidence="3">Acetyltransferase (GNAT) domain-containing protein</fullName>
    </submittedName>
</protein>
<dbReference type="Gene3D" id="3.40.630.30">
    <property type="match status" value="1"/>
</dbReference>
<dbReference type="InterPro" id="IPR000182">
    <property type="entry name" value="GNAT_dom"/>
</dbReference>
<feature type="region of interest" description="Disordered" evidence="1">
    <location>
        <begin position="77"/>
        <end position="96"/>
    </location>
</feature>
<gene>
    <name evidence="3" type="ORF">MFIFM68171_02634</name>
</gene>
<dbReference type="PANTHER" id="PTHR43233:SF1">
    <property type="entry name" value="FAMILY N-ACETYLTRANSFERASE, PUTATIVE (AFU_ORTHOLOGUE AFUA_6G03350)-RELATED"/>
    <property type="match status" value="1"/>
</dbReference>
<evidence type="ECO:0000259" key="2">
    <source>
        <dbReference type="PROSITE" id="PS51186"/>
    </source>
</evidence>
<name>A0ABQ0G3V0_9PEZI</name>
<accession>A0ABQ0G3V0</accession>
<dbReference type="InterPro" id="IPR016181">
    <property type="entry name" value="Acyl_CoA_acyltransferase"/>
</dbReference>
<evidence type="ECO:0000256" key="1">
    <source>
        <dbReference type="SAM" id="MobiDB-lite"/>
    </source>
</evidence>
<dbReference type="PANTHER" id="PTHR43233">
    <property type="entry name" value="FAMILY N-ACETYLTRANSFERASE, PUTATIVE (AFU_ORTHOLOGUE AFUA_6G03350)-RELATED"/>
    <property type="match status" value="1"/>
</dbReference>
<feature type="compositionally biased region" description="Low complexity" evidence="1">
    <location>
        <begin position="80"/>
        <end position="96"/>
    </location>
</feature>
<keyword evidence="4" id="KW-1185">Reference proteome</keyword>
<feature type="region of interest" description="Disordered" evidence="1">
    <location>
        <begin position="1"/>
        <end position="24"/>
    </location>
</feature>
<dbReference type="InterPro" id="IPR053144">
    <property type="entry name" value="Acetyltransferase_Butenolide"/>
</dbReference>
<dbReference type="GeneID" id="98173379"/>
<dbReference type="RefSeq" id="XP_070914157.1">
    <property type="nucleotide sequence ID" value="XM_071058056.1"/>
</dbReference>
<comment type="caution">
    <text evidence="3">The sequence shown here is derived from an EMBL/GenBank/DDBJ whole genome shotgun (WGS) entry which is preliminary data.</text>
</comment>
<reference evidence="3 4" key="1">
    <citation type="submission" date="2024-09" db="EMBL/GenBank/DDBJ databases">
        <title>Itraconazole resistance in Madurella fahalii resulting from another homologue of gene encoding cytochrome P450 14-alpha sterol demethylase (CYP51).</title>
        <authorList>
            <person name="Yoshioka I."/>
            <person name="Fahal A.H."/>
            <person name="Kaneko S."/>
            <person name="Yaguchi T."/>
        </authorList>
    </citation>
    <scope>NUCLEOTIDE SEQUENCE [LARGE SCALE GENOMIC DNA]</scope>
    <source>
        <strain evidence="3 4">IFM 68171</strain>
    </source>
</reference>